<comment type="similarity">
    <text evidence="1">Belongs to the CCDC39 family.</text>
</comment>
<dbReference type="Pfam" id="PF24161">
    <property type="entry name" value="CCDC39"/>
    <property type="match status" value="1"/>
</dbReference>
<feature type="compositionally biased region" description="Basic and acidic residues" evidence="6">
    <location>
        <begin position="485"/>
        <end position="505"/>
    </location>
</feature>
<dbReference type="EMBL" id="JAFDVH010000020">
    <property type="protein sequence ID" value="KAG7458523.1"/>
    <property type="molecule type" value="Genomic_DNA"/>
</dbReference>
<dbReference type="Proteomes" id="UP001046870">
    <property type="component" value="Chromosome 20"/>
</dbReference>
<comment type="function">
    <text evidence="4">Required for assembly of dynein regulatory complex (DRC) and inner dynein arm (IDA) complexes, which are responsible for ciliary beat regulation, thereby playing a central role in motility in cilia and flagella. Probably acts together with CCDC40 to form a molecular ruler that determines the 96 nanometer (nm) repeat length and arrangements of components in cilia and flagella. Not required for outer dynein arm complexes assembly.</text>
</comment>
<sequence>MEVLANAAVAEICQVVDDGYAVLRLEVSQYQKENKSLKRKIQMMERQSARRCAERAGERTGALSSSAGDGAQACRKLRGTTGEDRRFTTGESVLGKRLDISLKRDEQPVVLDSETQEQYAVKRAEVCLRTLGADIVYADTGDTRPETLVIKEERLKVTSGPQRELKIRDERAVELGFAGDKEGNPVNTENKAAQHTEELTEQHRTRHSAWEVGGLENVLKAEPDKDSVKTLLHGGSDYRAGRLSSLDSESVMYERPGQLGTYFAQGSANTETEDPSCSYATQMDTESLSVHSELQSAPAAEEGVGSSLSPFGSFDWKPEIVVVDSVAIKLEGEIASIMEVLANAAVAEICKLVEDGYAVLRLEISQSQKEKEALRRKLQMLELRAARGCADSARTPAGSAERARRGRVLHRLPGTAKAGLASQPTGESIFEKHMDIDHISDGVPAAGHEEDSKVSQNSCADMEEGRTESLLIKEERLEEDSDPQGELKIREERVEELGAEDDRRTAVVSKQTPSTNGREELADQQRIQQCVLEPADLEERKPDSVLIKEERLKDDRASSDPQEGLRTYGEGAVESRAGGGERTPIQDTQNKAAQHTEEPSAWEVSGMKAVFVREVKKRSVNPRERREERRAGGLTDLHPERAVYERPGQLRAYFARESTDAETEDLPRWYAAEMDSESLLVHPDLKSVPAAEEGAGNSGSTSGSLAWQPEIVMIDSVPIKVEAEIQKKQCLKEKLENRISEHKERIHAIADYMKLVKQRVSDTQAETEAIAHDTAVARREIGVLQQRTLQLEKQLGTLGEKRQAKEDTILRMDQKLTKEEKQMMLDQQTLKITQDLVKTREEDVMAILKYTKEDDRKIKDLILRIERKTVEASQKHKALAEECDRTATSEFEMDRTADLFRQADRQNQRLVQQCSANIQRMQERDCEMEEMLKALARVKEEVRKKHEEAKNKMNVLERKVKANQKAERSIIDEDHWTSRLRMDLQRVEGDRVCLQDETDSLKVSVDQAERDIEAERFQLVSLENDVKDKNSRARRARLHSAALQEKLQSVTEAAASREERATETERELKEEGQTEKEMESQCAQLREALSVKAQELQDLKSRENSLLTNISARQAAVTSLIKRRSDAEEDHHRHLQLLYDQASETGIYLHLTLVVHCSG</sequence>
<dbReference type="GO" id="GO:0005930">
    <property type="term" value="C:axoneme"/>
    <property type="evidence" value="ECO:0007669"/>
    <property type="project" value="InterPro"/>
</dbReference>
<feature type="coiled-coil region" evidence="5">
    <location>
        <begin position="725"/>
        <end position="752"/>
    </location>
</feature>
<feature type="coiled-coil region" evidence="5">
    <location>
        <begin position="357"/>
        <end position="384"/>
    </location>
</feature>
<feature type="region of interest" description="Disordered" evidence="6">
    <location>
        <begin position="440"/>
        <end position="525"/>
    </location>
</feature>
<evidence type="ECO:0000256" key="6">
    <source>
        <dbReference type="SAM" id="MobiDB-lite"/>
    </source>
</evidence>
<feature type="region of interest" description="Disordered" evidence="6">
    <location>
        <begin position="51"/>
        <end position="70"/>
    </location>
</feature>
<protein>
    <recommendedName>
        <fullName evidence="2">Coiled-coil domain-containing protein 39</fullName>
    </recommendedName>
</protein>
<feature type="compositionally biased region" description="Basic and acidic residues" evidence="6">
    <location>
        <begin position="463"/>
        <end position="476"/>
    </location>
</feature>
<name>A0A9D3SW93_MEGAT</name>
<evidence type="ECO:0000313" key="7">
    <source>
        <dbReference type="EMBL" id="KAG7458523.1"/>
    </source>
</evidence>
<evidence type="ECO:0000256" key="1">
    <source>
        <dbReference type="ARBA" id="ARBA00005805"/>
    </source>
</evidence>
<dbReference type="GO" id="GO:0060287">
    <property type="term" value="P:epithelial cilium movement involved in determination of left/right asymmetry"/>
    <property type="evidence" value="ECO:0007669"/>
    <property type="project" value="TreeGrafter"/>
</dbReference>
<dbReference type="PANTHER" id="PTHR18962">
    <property type="entry name" value="COILED-COIL DOMAIN-CONTAINING PROTEIN 39"/>
    <property type="match status" value="1"/>
</dbReference>
<accession>A0A9D3SW93</accession>
<feature type="coiled-coil region" evidence="5">
    <location>
        <begin position="921"/>
        <end position="966"/>
    </location>
</feature>
<dbReference type="GO" id="GO:0005576">
    <property type="term" value="C:extracellular region"/>
    <property type="evidence" value="ECO:0007669"/>
    <property type="project" value="GOC"/>
</dbReference>
<evidence type="ECO:0000256" key="3">
    <source>
        <dbReference type="ARBA" id="ARBA00023054"/>
    </source>
</evidence>
<feature type="coiled-coil region" evidence="5">
    <location>
        <begin position="20"/>
        <end position="47"/>
    </location>
</feature>
<dbReference type="AlphaFoldDB" id="A0A9D3SW93"/>
<feature type="compositionally biased region" description="Basic and acidic residues" evidence="6">
    <location>
        <begin position="541"/>
        <end position="558"/>
    </location>
</feature>
<evidence type="ECO:0000256" key="5">
    <source>
        <dbReference type="SAM" id="Coils"/>
    </source>
</evidence>
<dbReference type="InterPro" id="IPR033290">
    <property type="entry name" value="CCDC39"/>
</dbReference>
<comment type="caution">
    <text evidence="7">The sequence shown here is derived from an EMBL/GenBank/DDBJ whole genome shotgun (WGS) entry which is preliminary data.</text>
</comment>
<proteinExistence type="inferred from homology"/>
<feature type="region of interest" description="Disordered" evidence="6">
    <location>
        <begin position="1047"/>
        <end position="1078"/>
    </location>
</feature>
<gene>
    <name evidence="7" type="ORF">MATL_G00221170</name>
</gene>
<organism evidence="7 8">
    <name type="scientific">Megalops atlanticus</name>
    <name type="common">Tarpon</name>
    <name type="synonym">Clupea gigantea</name>
    <dbReference type="NCBI Taxonomy" id="7932"/>
    <lineage>
        <taxon>Eukaryota</taxon>
        <taxon>Metazoa</taxon>
        <taxon>Chordata</taxon>
        <taxon>Craniata</taxon>
        <taxon>Vertebrata</taxon>
        <taxon>Euteleostomi</taxon>
        <taxon>Actinopterygii</taxon>
        <taxon>Neopterygii</taxon>
        <taxon>Teleostei</taxon>
        <taxon>Elopiformes</taxon>
        <taxon>Megalopidae</taxon>
        <taxon>Megalops</taxon>
    </lineage>
</organism>
<evidence type="ECO:0000313" key="8">
    <source>
        <dbReference type="Proteomes" id="UP001046870"/>
    </source>
</evidence>
<dbReference type="GO" id="GO:0036159">
    <property type="term" value="P:inner dynein arm assembly"/>
    <property type="evidence" value="ECO:0007669"/>
    <property type="project" value="InterPro"/>
</dbReference>
<dbReference type="PANTHER" id="PTHR18962:SF0">
    <property type="entry name" value="COILED-COIL DOMAIN-CONTAINING PROTEIN 39"/>
    <property type="match status" value="1"/>
</dbReference>
<keyword evidence="3 5" id="KW-0175">Coiled coil</keyword>
<evidence type="ECO:0000256" key="2">
    <source>
        <dbReference type="ARBA" id="ARBA00016725"/>
    </source>
</evidence>
<feature type="compositionally biased region" description="Basic and acidic residues" evidence="6">
    <location>
        <begin position="1055"/>
        <end position="1078"/>
    </location>
</feature>
<keyword evidence="8" id="KW-1185">Reference proteome</keyword>
<evidence type="ECO:0000256" key="4">
    <source>
        <dbReference type="ARBA" id="ARBA00045182"/>
    </source>
</evidence>
<dbReference type="OrthoDB" id="10018191at2759"/>
<feature type="region of interest" description="Disordered" evidence="6">
    <location>
        <begin position="541"/>
        <end position="589"/>
    </location>
</feature>
<dbReference type="GO" id="GO:0060285">
    <property type="term" value="P:cilium-dependent cell motility"/>
    <property type="evidence" value="ECO:0007669"/>
    <property type="project" value="TreeGrafter"/>
</dbReference>
<reference evidence="7" key="1">
    <citation type="submission" date="2021-01" db="EMBL/GenBank/DDBJ databases">
        <authorList>
            <person name="Zahm M."/>
            <person name="Roques C."/>
            <person name="Cabau C."/>
            <person name="Klopp C."/>
            <person name="Donnadieu C."/>
            <person name="Jouanno E."/>
            <person name="Lampietro C."/>
            <person name="Louis A."/>
            <person name="Herpin A."/>
            <person name="Echchiki A."/>
            <person name="Berthelot C."/>
            <person name="Parey E."/>
            <person name="Roest-Crollius H."/>
            <person name="Braasch I."/>
            <person name="Postlethwait J."/>
            <person name="Bobe J."/>
            <person name="Montfort J."/>
            <person name="Bouchez O."/>
            <person name="Begum T."/>
            <person name="Mejri S."/>
            <person name="Adams A."/>
            <person name="Chen W.-J."/>
            <person name="Guiguen Y."/>
        </authorList>
    </citation>
    <scope>NUCLEOTIDE SEQUENCE</scope>
    <source>
        <strain evidence="7">YG-15Mar2019-1</strain>
        <tissue evidence="7">Brain</tissue>
    </source>
</reference>